<feature type="transmembrane region" description="Helical" evidence="3">
    <location>
        <begin position="32"/>
        <end position="65"/>
    </location>
</feature>
<dbReference type="OrthoDB" id="417078at2759"/>
<dbReference type="GO" id="GO:0005783">
    <property type="term" value="C:endoplasmic reticulum"/>
    <property type="evidence" value="ECO:0007669"/>
    <property type="project" value="TreeGrafter"/>
</dbReference>
<dbReference type="VEuPathDB" id="CryptoDB:GNI_054760"/>
<keyword evidence="3" id="KW-1133">Transmembrane helix</keyword>
<dbReference type="InterPro" id="IPR002123">
    <property type="entry name" value="Plipid/glycerol_acylTrfase"/>
</dbReference>
<proteinExistence type="predicted"/>
<dbReference type="AlphaFoldDB" id="A0A023B8Z9"/>
<feature type="domain" description="Phospholipid/glycerol acyltransferase" evidence="4">
    <location>
        <begin position="116"/>
        <end position="240"/>
    </location>
</feature>
<dbReference type="Pfam" id="PF01553">
    <property type="entry name" value="Acyltransferase"/>
    <property type="match status" value="1"/>
</dbReference>
<accession>A0A023B8Z9</accession>
<keyword evidence="1" id="KW-0808">Transferase</keyword>
<sequence length="317" mass="36650">METESSEPLLKRMEEAPLEHPLNLAQRPKQNVVIRLIVSLFLWVTIPFGVLGAITGQVLSLVLLWPVFWFRPALKVWFLGWILRFSVTCSSFFFNPFWRLKRVRLVRGDYRPHGRTLVMCNHLTQADPWIFSRGLWPWEFKWVYKADLLRIPVVGQILRMSHDIPLKFTRDKGGWGTERGQVKVMMDTVYEMGTVYDIGTVVFPEGTRSKTGRLQPFKDGFFKFAVEHDWEILPCVAHNSQTLWPLSSTLFGCGTVYFSVGDVIKPEPGESFESLKYRTREAMAQLVREMPLFNPETDDPMAHDADVLERGQGILAR</sequence>
<organism evidence="5 6">
    <name type="scientific">Gregarina niphandrodes</name>
    <name type="common">Septate eugregarine</name>
    <dbReference type="NCBI Taxonomy" id="110365"/>
    <lineage>
        <taxon>Eukaryota</taxon>
        <taxon>Sar</taxon>
        <taxon>Alveolata</taxon>
        <taxon>Apicomplexa</taxon>
        <taxon>Conoidasida</taxon>
        <taxon>Gregarinasina</taxon>
        <taxon>Eugregarinorida</taxon>
        <taxon>Gregarinidae</taxon>
        <taxon>Gregarina</taxon>
    </lineage>
</organism>
<protein>
    <submittedName>
        <fullName evidence="5">1-acyl-sn-glycerol-3-phosphate acyltransferase</fullName>
    </submittedName>
</protein>
<evidence type="ECO:0000313" key="6">
    <source>
        <dbReference type="Proteomes" id="UP000019763"/>
    </source>
</evidence>
<dbReference type="GO" id="GO:0003841">
    <property type="term" value="F:1-acylglycerol-3-phosphate O-acyltransferase activity"/>
    <property type="evidence" value="ECO:0007669"/>
    <property type="project" value="TreeGrafter"/>
</dbReference>
<comment type="caution">
    <text evidence="5">The sequence shown here is derived from an EMBL/GenBank/DDBJ whole genome shotgun (WGS) entry which is preliminary data.</text>
</comment>
<gene>
    <name evidence="5" type="ORF">GNI_054760</name>
</gene>
<dbReference type="EMBL" id="AFNH02000417">
    <property type="protein sequence ID" value="EZG70677.1"/>
    <property type="molecule type" value="Genomic_DNA"/>
</dbReference>
<name>A0A023B8Z9_GRENI</name>
<evidence type="ECO:0000256" key="3">
    <source>
        <dbReference type="SAM" id="Phobius"/>
    </source>
</evidence>
<feature type="transmembrane region" description="Helical" evidence="3">
    <location>
        <begin position="77"/>
        <end position="98"/>
    </location>
</feature>
<dbReference type="GO" id="GO:0006654">
    <property type="term" value="P:phosphatidic acid biosynthetic process"/>
    <property type="evidence" value="ECO:0007669"/>
    <property type="project" value="TreeGrafter"/>
</dbReference>
<dbReference type="PANTHER" id="PTHR10434">
    <property type="entry name" value="1-ACYL-SN-GLYCEROL-3-PHOSPHATE ACYLTRANSFERASE"/>
    <property type="match status" value="1"/>
</dbReference>
<reference evidence="5" key="1">
    <citation type="submission" date="2013-12" db="EMBL/GenBank/DDBJ databases">
        <authorList>
            <person name="Omoto C.K."/>
            <person name="Sibley D."/>
            <person name="Venepally P."/>
            <person name="Hadjithomas M."/>
            <person name="Karamycheva S."/>
            <person name="Brunk B."/>
            <person name="Roos D."/>
            <person name="Caler E."/>
            <person name="Lorenzi H."/>
        </authorList>
    </citation>
    <scope>NUCLEOTIDE SEQUENCE</scope>
</reference>
<evidence type="ECO:0000259" key="4">
    <source>
        <dbReference type="SMART" id="SM00563"/>
    </source>
</evidence>
<dbReference type="eggNOG" id="ENOG502SMZ9">
    <property type="taxonomic scope" value="Eukaryota"/>
</dbReference>
<keyword evidence="3" id="KW-0812">Transmembrane</keyword>
<dbReference type="CDD" id="cd07989">
    <property type="entry name" value="LPLAT_AGPAT-like"/>
    <property type="match status" value="1"/>
</dbReference>
<keyword evidence="6" id="KW-1185">Reference proteome</keyword>
<dbReference type="RefSeq" id="XP_011129897.1">
    <property type="nucleotide sequence ID" value="XM_011131595.1"/>
</dbReference>
<dbReference type="Proteomes" id="UP000019763">
    <property type="component" value="Unassembled WGS sequence"/>
</dbReference>
<dbReference type="OMA" id="FYPTPGM"/>
<evidence type="ECO:0000256" key="2">
    <source>
        <dbReference type="ARBA" id="ARBA00023315"/>
    </source>
</evidence>
<dbReference type="GeneID" id="22912019"/>
<dbReference type="SUPFAM" id="SSF69593">
    <property type="entry name" value="Glycerol-3-phosphate (1)-acyltransferase"/>
    <property type="match status" value="1"/>
</dbReference>
<keyword evidence="2 5" id="KW-0012">Acyltransferase</keyword>
<dbReference type="PANTHER" id="PTHR10434:SF11">
    <property type="entry name" value="1-ACYL-SN-GLYCEROL-3-PHOSPHATE ACYLTRANSFERASE"/>
    <property type="match status" value="1"/>
</dbReference>
<keyword evidence="3" id="KW-0472">Membrane</keyword>
<evidence type="ECO:0000256" key="1">
    <source>
        <dbReference type="ARBA" id="ARBA00022679"/>
    </source>
</evidence>
<evidence type="ECO:0000313" key="5">
    <source>
        <dbReference type="EMBL" id="EZG70677.1"/>
    </source>
</evidence>
<dbReference type="SMART" id="SM00563">
    <property type="entry name" value="PlsC"/>
    <property type="match status" value="1"/>
</dbReference>